<reference evidence="2" key="2">
    <citation type="submission" date="2023-02" db="EMBL/GenBank/DDBJ databases">
        <title>'Rhodoalgimonas zhirmunskyi' gen. nov., isolated from a red alga.</title>
        <authorList>
            <person name="Nedashkovskaya O.I."/>
            <person name="Otstavnykh N.Y."/>
            <person name="Bystritskaya E.P."/>
            <person name="Balabanova L.A."/>
            <person name="Isaeva M.P."/>
        </authorList>
    </citation>
    <scope>NUCLEOTIDE SEQUENCE</scope>
    <source>
        <strain evidence="2">KCTC 52189</strain>
    </source>
</reference>
<dbReference type="AlphaFoldDB" id="A0AAE4B4K2"/>
<feature type="chain" id="PRO_5041991514" evidence="1">
    <location>
        <begin position="20"/>
        <end position="98"/>
    </location>
</feature>
<protein>
    <submittedName>
        <fullName evidence="2">Uncharacterized protein</fullName>
    </submittedName>
</protein>
<evidence type="ECO:0000313" key="3">
    <source>
        <dbReference type="Proteomes" id="UP001226762"/>
    </source>
</evidence>
<keyword evidence="1" id="KW-0732">Signal</keyword>
<dbReference type="Proteomes" id="UP001226762">
    <property type="component" value="Unassembled WGS sequence"/>
</dbReference>
<proteinExistence type="predicted"/>
<feature type="signal peptide" evidence="1">
    <location>
        <begin position="1"/>
        <end position="19"/>
    </location>
</feature>
<dbReference type="RefSeq" id="WP_306734708.1">
    <property type="nucleotide sequence ID" value="NZ_JANHAX010000001.1"/>
</dbReference>
<organism evidence="2 3">
    <name type="scientific">Marimonas arenosa</name>
    <dbReference type="NCBI Taxonomy" id="1795305"/>
    <lineage>
        <taxon>Bacteria</taxon>
        <taxon>Pseudomonadati</taxon>
        <taxon>Pseudomonadota</taxon>
        <taxon>Alphaproteobacteria</taxon>
        <taxon>Rhodobacterales</taxon>
        <taxon>Paracoccaceae</taxon>
        <taxon>Marimonas</taxon>
    </lineage>
</organism>
<sequence>MKRAPLLLFAVLLTGCATFPELEGTVPAHMERADFPRLVPVEPLMAGATDTQVSPETEAAILARVAQLRARAARLKGTVVDQGARARMRAGVTGIVEH</sequence>
<reference evidence="2" key="1">
    <citation type="submission" date="2022-07" db="EMBL/GenBank/DDBJ databases">
        <authorList>
            <person name="Otstavnykh N."/>
            <person name="Isaeva M."/>
            <person name="Bystritskaya E."/>
        </authorList>
    </citation>
    <scope>NUCLEOTIDE SEQUENCE</scope>
    <source>
        <strain evidence="2">KCTC 52189</strain>
    </source>
</reference>
<name>A0AAE4B4K2_9RHOB</name>
<evidence type="ECO:0000313" key="2">
    <source>
        <dbReference type="EMBL" id="MDQ2089464.1"/>
    </source>
</evidence>
<dbReference type="EMBL" id="JANHAX010000001">
    <property type="protein sequence ID" value="MDQ2089464.1"/>
    <property type="molecule type" value="Genomic_DNA"/>
</dbReference>
<dbReference type="PROSITE" id="PS51257">
    <property type="entry name" value="PROKAR_LIPOPROTEIN"/>
    <property type="match status" value="1"/>
</dbReference>
<gene>
    <name evidence="2" type="ORF">NO357_06065</name>
</gene>
<accession>A0AAE4B4K2</accession>
<evidence type="ECO:0000256" key="1">
    <source>
        <dbReference type="SAM" id="SignalP"/>
    </source>
</evidence>
<keyword evidence="3" id="KW-1185">Reference proteome</keyword>
<comment type="caution">
    <text evidence="2">The sequence shown here is derived from an EMBL/GenBank/DDBJ whole genome shotgun (WGS) entry which is preliminary data.</text>
</comment>